<feature type="domain" description="HTH araC/xylS-type" evidence="4">
    <location>
        <begin position="202"/>
        <end position="300"/>
    </location>
</feature>
<evidence type="ECO:0000256" key="2">
    <source>
        <dbReference type="ARBA" id="ARBA00023125"/>
    </source>
</evidence>
<dbReference type="EMBL" id="NMVQ01000023">
    <property type="protein sequence ID" value="OYO20973.1"/>
    <property type="molecule type" value="Genomic_DNA"/>
</dbReference>
<dbReference type="GO" id="GO:0003700">
    <property type="term" value="F:DNA-binding transcription factor activity"/>
    <property type="evidence" value="ECO:0007669"/>
    <property type="project" value="InterPro"/>
</dbReference>
<name>A0A255H114_9ACTN</name>
<proteinExistence type="predicted"/>
<keyword evidence="3" id="KW-0804">Transcription</keyword>
<dbReference type="InterPro" id="IPR050204">
    <property type="entry name" value="AraC_XylS_family_regulators"/>
</dbReference>
<dbReference type="Gene3D" id="1.10.10.60">
    <property type="entry name" value="Homeodomain-like"/>
    <property type="match status" value="1"/>
</dbReference>
<dbReference type="PROSITE" id="PS01124">
    <property type="entry name" value="HTH_ARAC_FAMILY_2"/>
    <property type="match status" value="1"/>
</dbReference>
<protein>
    <submittedName>
        <fullName evidence="5">AraC family transcriptional regulator</fullName>
    </submittedName>
</protein>
<keyword evidence="1" id="KW-0805">Transcription regulation</keyword>
<dbReference type="InterPro" id="IPR018062">
    <property type="entry name" value="HTH_AraC-typ_CS"/>
</dbReference>
<dbReference type="Proteomes" id="UP000216311">
    <property type="component" value="Unassembled WGS sequence"/>
</dbReference>
<reference evidence="5 6" key="1">
    <citation type="submission" date="2017-07" db="EMBL/GenBank/DDBJ databases">
        <title>Draft whole genome sequences of clinical Proprionibacteriaceae strains.</title>
        <authorList>
            <person name="Bernier A.-M."/>
            <person name="Bernard K."/>
            <person name="Domingo M.-C."/>
        </authorList>
    </citation>
    <scope>NUCLEOTIDE SEQUENCE [LARGE SCALE GENOMIC DNA]</scope>
    <source>
        <strain evidence="5 6">NML 130396</strain>
    </source>
</reference>
<dbReference type="SMART" id="SM00342">
    <property type="entry name" value="HTH_ARAC"/>
    <property type="match status" value="1"/>
</dbReference>
<dbReference type="OrthoDB" id="186135at2"/>
<evidence type="ECO:0000259" key="4">
    <source>
        <dbReference type="PROSITE" id="PS01124"/>
    </source>
</evidence>
<dbReference type="Pfam" id="PF14525">
    <property type="entry name" value="AraC_binding_2"/>
    <property type="match status" value="1"/>
</dbReference>
<dbReference type="RefSeq" id="WP_094364425.1">
    <property type="nucleotide sequence ID" value="NZ_NMVQ01000023.1"/>
</dbReference>
<dbReference type="InterPro" id="IPR018060">
    <property type="entry name" value="HTH_AraC"/>
</dbReference>
<keyword evidence="2" id="KW-0238">DNA-binding</keyword>
<organism evidence="5 6">
    <name type="scientific">Enemella dayhoffiae</name>
    <dbReference type="NCBI Taxonomy" id="2016507"/>
    <lineage>
        <taxon>Bacteria</taxon>
        <taxon>Bacillati</taxon>
        <taxon>Actinomycetota</taxon>
        <taxon>Actinomycetes</taxon>
        <taxon>Propionibacteriales</taxon>
        <taxon>Propionibacteriaceae</taxon>
        <taxon>Enemella</taxon>
    </lineage>
</organism>
<evidence type="ECO:0000313" key="5">
    <source>
        <dbReference type="EMBL" id="OYO20973.1"/>
    </source>
</evidence>
<gene>
    <name evidence="5" type="ORF">CGZ93_12260</name>
</gene>
<dbReference type="GO" id="GO:0043565">
    <property type="term" value="F:sequence-specific DNA binding"/>
    <property type="evidence" value="ECO:0007669"/>
    <property type="project" value="InterPro"/>
</dbReference>
<evidence type="ECO:0000256" key="3">
    <source>
        <dbReference type="ARBA" id="ARBA00023163"/>
    </source>
</evidence>
<keyword evidence="6" id="KW-1185">Reference proteome</keyword>
<dbReference type="SUPFAM" id="SSF46689">
    <property type="entry name" value="Homeodomain-like"/>
    <property type="match status" value="2"/>
</dbReference>
<dbReference type="Pfam" id="PF12833">
    <property type="entry name" value="HTH_18"/>
    <property type="match status" value="1"/>
</dbReference>
<dbReference type="AlphaFoldDB" id="A0A255H114"/>
<evidence type="ECO:0000313" key="6">
    <source>
        <dbReference type="Proteomes" id="UP000216311"/>
    </source>
</evidence>
<accession>A0A255H114</accession>
<dbReference type="InterPro" id="IPR009057">
    <property type="entry name" value="Homeodomain-like_sf"/>
</dbReference>
<dbReference type="PROSITE" id="PS00041">
    <property type="entry name" value="HTH_ARAC_FAMILY_1"/>
    <property type="match status" value="1"/>
</dbReference>
<sequence length="306" mass="33704">MEPRRWRVTDWDRAHGLAQETYFPHRLRVRERYRPDFRLQAVDLGPVLIGRIGWGGEVAIDCAYEGSVEVNAPLSGLLEWQGGGQRLASTAGQASVFAADEQQPITRWSRDCEVLGVKFDVRWLGDRARAGFGATGPLLLPRQLDLRRGPLAEWWRLVRSLHAAGVSNPAVADSLADAVTTSFLLCVLPDERESGGGVGSVQRVVDALGDAPERDWTAADMAAFAGVSVRRMQELFAAELGLTPRQVLQEMRLDRARTDLRRGDDTVAEVAATWGFTNPGRFAAAYRKRFGCPPSLEARAGQILGR</sequence>
<evidence type="ECO:0000256" key="1">
    <source>
        <dbReference type="ARBA" id="ARBA00023015"/>
    </source>
</evidence>
<dbReference type="PANTHER" id="PTHR46796:SF12">
    <property type="entry name" value="HTH-TYPE DNA-BINDING TRANSCRIPTIONAL ACTIVATOR EUTR"/>
    <property type="match status" value="1"/>
</dbReference>
<dbReference type="InterPro" id="IPR035418">
    <property type="entry name" value="AraC-bd_2"/>
</dbReference>
<comment type="caution">
    <text evidence="5">The sequence shown here is derived from an EMBL/GenBank/DDBJ whole genome shotgun (WGS) entry which is preliminary data.</text>
</comment>
<dbReference type="PANTHER" id="PTHR46796">
    <property type="entry name" value="HTH-TYPE TRANSCRIPTIONAL ACTIVATOR RHAS-RELATED"/>
    <property type="match status" value="1"/>
</dbReference>